<dbReference type="EMBL" id="VJWX01000109">
    <property type="protein sequence ID" value="TVT52061.1"/>
    <property type="molecule type" value="Genomic_DNA"/>
</dbReference>
<dbReference type="InterPro" id="IPR050204">
    <property type="entry name" value="AraC_XylS_family_regulators"/>
</dbReference>
<dbReference type="PANTHER" id="PTHR46796:SF13">
    <property type="entry name" value="HTH-TYPE TRANSCRIPTIONAL ACTIVATOR RHAS"/>
    <property type="match status" value="1"/>
</dbReference>
<reference evidence="5 6" key="2">
    <citation type="submission" date="2019-08" db="EMBL/GenBank/DDBJ databases">
        <title>Amycolatopsis acidicola sp. nov., isolated from peat swamp forest soil.</title>
        <authorList>
            <person name="Srisuk N."/>
        </authorList>
    </citation>
    <scope>NUCLEOTIDE SEQUENCE [LARGE SCALE GENOMIC DNA]</scope>
    <source>
        <strain evidence="5 6">TBRC 6029</strain>
    </source>
</reference>
<evidence type="ECO:0000313" key="6">
    <source>
        <dbReference type="Proteomes" id="UP000320011"/>
    </source>
</evidence>
<evidence type="ECO:0000256" key="3">
    <source>
        <dbReference type="ARBA" id="ARBA00023163"/>
    </source>
</evidence>
<dbReference type="InterPro" id="IPR009057">
    <property type="entry name" value="Homeodomain-like_sf"/>
</dbReference>
<name>A0A558CTF9_9PSEU</name>
<sequence length="319" mass="35040">MDPLSEVLSLTRVRGAVAATLDAGDRWGVDVDDVPWATFHAMIHGVAWLAMDGHPRRRLLPGDLLVLPRGQRHQLLSDPGTATEPFVRLAARQGLTAGGRLTIGHGEPHTRILCGSFHQDAALNAQLLTLLPPVIHLHADPNRPTDHVLHLLAYEISGARSGTDTICDRLLDVLLVHIVRAWLTTTETESLPPSWLTALRDPLISEALAALHSDIARNWTLTDLATRLTVSRATLARRFSALVGQTPFEYLTNWRMEVAARRLTFTDEPVGPISRAVGYTSEYAFNRAFTRVRGMPPGRFRALAARAERNDAAAGRSIP</sequence>
<keyword evidence="6" id="KW-1185">Reference proteome</keyword>
<dbReference type="PANTHER" id="PTHR46796">
    <property type="entry name" value="HTH-TYPE TRANSCRIPTIONAL ACTIVATOR RHAS-RELATED"/>
    <property type="match status" value="1"/>
</dbReference>
<dbReference type="Pfam" id="PF12852">
    <property type="entry name" value="Cupin_6"/>
    <property type="match status" value="1"/>
</dbReference>
<dbReference type="Pfam" id="PF12833">
    <property type="entry name" value="HTH_18"/>
    <property type="match status" value="1"/>
</dbReference>
<dbReference type="GO" id="GO:0003700">
    <property type="term" value="F:DNA-binding transcription factor activity"/>
    <property type="evidence" value="ECO:0007669"/>
    <property type="project" value="InterPro"/>
</dbReference>
<evidence type="ECO:0000256" key="1">
    <source>
        <dbReference type="ARBA" id="ARBA00023015"/>
    </source>
</evidence>
<evidence type="ECO:0000259" key="4">
    <source>
        <dbReference type="PROSITE" id="PS01124"/>
    </source>
</evidence>
<reference evidence="5 6" key="1">
    <citation type="submission" date="2019-07" db="EMBL/GenBank/DDBJ databases">
        <authorList>
            <person name="Duangmal K."/>
            <person name="Teo W.F.A."/>
        </authorList>
    </citation>
    <scope>NUCLEOTIDE SEQUENCE [LARGE SCALE GENOMIC DNA]</scope>
    <source>
        <strain evidence="5 6">TBRC 6029</strain>
    </source>
</reference>
<dbReference type="GO" id="GO:0043565">
    <property type="term" value="F:sequence-specific DNA binding"/>
    <property type="evidence" value="ECO:0007669"/>
    <property type="project" value="InterPro"/>
</dbReference>
<evidence type="ECO:0000313" key="5">
    <source>
        <dbReference type="EMBL" id="TVT52061.1"/>
    </source>
</evidence>
<gene>
    <name evidence="5" type="ORF">FNH05_13625</name>
</gene>
<protein>
    <submittedName>
        <fullName evidence="5">AraC family transcriptional regulator</fullName>
    </submittedName>
</protein>
<dbReference type="RefSeq" id="WP_144588058.1">
    <property type="nucleotide sequence ID" value="NZ_VJWX01000109.1"/>
</dbReference>
<dbReference type="Proteomes" id="UP000320011">
    <property type="component" value="Unassembled WGS sequence"/>
</dbReference>
<dbReference type="SMART" id="SM00342">
    <property type="entry name" value="HTH_ARAC"/>
    <property type="match status" value="1"/>
</dbReference>
<dbReference type="Gene3D" id="1.10.10.60">
    <property type="entry name" value="Homeodomain-like"/>
    <property type="match status" value="2"/>
</dbReference>
<keyword evidence="1" id="KW-0805">Transcription regulation</keyword>
<dbReference type="PROSITE" id="PS01124">
    <property type="entry name" value="HTH_ARAC_FAMILY_2"/>
    <property type="match status" value="1"/>
</dbReference>
<evidence type="ECO:0000256" key="2">
    <source>
        <dbReference type="ARBA" id="ARBA00023125"/>
    </source>
</evidence>
<dbReference type="AlphaFoldDB" id="A0A558CTF9"/>
<dbReference type="SUPFAM" id="SSF46689">
    <property type="entry name" value="Homeodomain-like"/>
    <property type="match status" value="2"/>
</dbReference>
<keyword evidence="2" id="KW-0238">DNA-binding</keyword>
<accession>A0A558CTF9</accession>
<dbReference type="InterPro" id="IPR018060">
    <property type="entry name" value="HTH_AraC"/>
</dbReference>
<proteinExistence type="predicted"/>
<keyword evidence="3" id="KW-0804">Transcription</keyword>
<organism evidence="5 6">
    <name type="scientific">Amycolatopsis rhizosphaerae</name>
    <dbReference type="NCBI Taxonomy" id="2053003"/>
    <lineage>
        <taxon>Bacteria</taxon>
        <taxon>Bacillati</taxon>
        <taxon>Actinomycetota</taxon>
        <taxon>Actinomycetes</taxon>
        <taxon>Pseudonocardiales</taxon>
        <taxon>Pseudonocardiaceae</taxon>
        <taxon>Amycolatopsis</taxon>
    </lineage>
</organism>
<feature type="domain" description="HTH araC/xylS-type" evidence="4">
    <location>
        <begin position="205"/>
        <end position="303"/>
    </location>
</feature>
<comment type="caution">
    <text evidence="5">The sequence shown here is derived from an EMBL/GenBank/DDBJ whole genome shotgun (WGS) entry which is preliminary data.</text>
</comment>
<dbReference type="OrthoDB" id="241790at2"/>
<dbReference type="InterPro" id="IPR032783">
    <property type="entry name" value="AraC_lig"/>
</dbReference>